<evidence type="ECO:0000256" key="1">
    <source>
        <dbReference type="ARBA" id="ARBA00004604"/>
    </source>
</evidence>
<dbReference type="EMBL" id="HBUF01621273">
    <property type="protein sequence ID" value="CAG6781034.1"/>
    <property type="molecule type" value="Transcribed_RNA"/>
</dbReference>
<evidence type="ECO:0000256" key="5">
    <source>
        <dbReference type="ARBA" id="ARBA00023242"/>
    </source>
</evidence>
<evidence type="ECO:0000259" key="10">
    <source>
        <dbReference type="Pfam" id="PF23098"/>
    </source>
</evidence>
<dbReference type="Gene3D" id="2.130.10.10">
    <property type="entry name" value="YVTN repeat-like/Quinoprotein amine dehydrogenase"/>
    <property type="match status" value="1"/>
</dbReference>
<dbReference type="InterPro" id="IPR012580">
    <property type="entry name" value="NUC153"/>
</dbReference>
<feature type="region of interest" description="Disordered" evidence="7">
    <location>
        <begin position="914"/>
        <end position="933"/>
    </location>
</feature>
<feature type="compositionally biased region" description="Polar residues" evidence="7">
    <location>
        <begin position="827"/>
        <end position="838"/>
    </location>
</feature>
<feature type="region of interest" description="Disordered" evidence="7">
    <location>
        <begin position="827"/>
        <end position="908"/>
    </location>
</feature>
<feature type="compositionally biased region" description="Polar residues" evidence="7">
    <location>
        <begin position="1172"/>
        <end position="1183"/>
    </location>
</feature>
<keyword evidence="5" id="KW-0539">Nucleus</keyword>
<feature type="compositionally biased region" description="Basic and acidic residues" evidence="7">
    <location>
        <begin position="563"/>
        <end position="578"/>
    </location>
</feature>
<feature type="compositionally biased region" description="Polar residues" evidence="7">
    <location>
        <begin position="1191"/>
        <end position="1204"/>
    </location>
</feature>
<evidence type="ECO:0000259" key="9">
    <source>
        <dbReference type="Pfam" id="PF23097"/>
    </source>
</evidence>
<dbReference type="SUPFAM" id="SSF50978">
    <property type="entry name" value="WD40 repeat-like"/>
    <property type="match status" value="1"/>
</dbReference>
<comment type="similarity">
    <text evidence="2">Belongs to the WD repeat NOL10/ENP2 family.</text>
</comment>
<proteinExistence type="inferred from homology"/>
<dbReference type="PANTHER" id="PTHR14927:SF0">
    <property type="entry name" value="NUCLEOLAR PROTEIN 10"/>
    <property type="match status" value="1"/>
</dbReference>
<feature type="region of interest" description="Disordered" evidence="7">
    <location>
        <begin position="526"/>
        <end position="581"/>
    </location>
</feature>
<evidence type="ECO:0000256" key="7">
    <source>
        <dbReference type="SAM" id="MobiDB-lite"/>
    </source>
</evidence>
<feature type="region of interest" description="Disordered" evidence="7">
    <location>
        <begin position="1281"/>
        <end position="1317"/>
    </location>
</feature>
<dbReference type="FunFam" id="2.130.10.10:FF:001909">
    <property type="entry name" value="WD repeat, SAM and U-box domain-containing protein"/>
    <property type="match status" value="1"/>
</dbReference>
<dbReference type="InterPro" id="IPR015943">
    <property type="entry name" value="WD40/YVTN_repeat-like_dom_sf"/>
</dbReference>
<evidence type="ECO:0000256" key="4">
    <source>
        <dbReference type="ARBA" id="ARBA00022737"/>
    </source>
</evidence>
<evidence type="ECO:0000256" key="3">
    <source>
        <dbReference type="ARBA" id="ARBA00022574"/>
    </source>
</evidence>
<dbReference type="InterPro" id="IPR056551">
    <property type="entry name" value="Beta-prop_NOL10_N"/>
</dbReference>
<feature type="domain" description="Nucleolar protein 10-like N-terminal" evidence="10">
    <location>
        <begin position="1"/>
        <end position="368"/>
    </location>
</feature>
<dbReference type="InterPro" id="IPR040382">
    <property type="entry name" value="NOL10/Enp2"/>
</dbReference>
<dbReference type="GO" id="GO:0030686">
    <property type="term" value="C:90S preribosome"/>
    <property type="evidence" value="ECO:0007669"/>
    <property type="project" value="TreeGrafter"/>
</dbReference>
<organism evidence="11">
    <name type="scientific">Cacopsylla melanoneura</name>
    <dbReference type="NCBI Taxonomy" id="428564"/>
    <lineage>
        <taxon>Eukaryota</taxon>
        <taxon>Metazoa</taxon>
        <taxon>Ecdysozoa</taxon>
        <taxon>Arthropoda</taxon>
        <taxon>Hexapoda</taxon>
        <taxon>Insecta</taxon>
        <taxon>Pterygota</taxon>
        <taxon>Neoptera</taxon>
        <taxon>Paraneoptera</taxon>
        <taxon>Hemiptera</taxon>
        <taxon>Sternorrhyncha</taxon>
        <taxon>Psylloidea</taxon>
        <taxon>Psyllidae</taxon>
        <taxon>Psyllinae</taxon>
        <taxon>Cacopsylla</taxon>
    </lineage>
</organism>
<keyword evidence="3" id="KW-0853">WD repeat</keyword>
<reference evidence="11" key="1">
    <citation type="submission" date="2021-05" db="EMBL/GenBank/DDBJ databases">
        <authorList>
            <person name="Alioto T."/>
            <person name="Alioto T."/>
            <person name="Gomez Garrido J."/>
        </authorList>
    </citation>
    <scope>NUCLEOTIDE SEQUENCE</scope>
</reference>
<comment type="subcellular location">
    <subcellularLocation>
        <location evidence="1">Nucleus</location>
        <location evidence="1">Nucleolus</location>
    </subcellularLocation>
</comment>
<feature type="compositionally biased region" description="Acidic residues" evidence="7">
    <location>
        <begin position="550"/>
        <end position="562"/>
    </location>
</feature>
<dbReference type="PANTHER" id="PTHR14927">
    <property type="entry name" value="NUCLEOLAR PROTEIN 10"/>
    <property type="match status" value="1"/>
</dbReference>
<feature type="compositionally biased region" description="Polar residues" evidence="7">
    <location>
        <begin position="891"/>
        <end position="903"/>
    </location>
</feature>
<evidence type="ECO:0000313" key="11">
    <source>
        <dbReference type="EMBL" id="CAG6781034.1"/>
    </source>
</evidence>
<dbReference type="Pfam" id="PF23097">
    <property type="entry name" value="NOL10_2nd"/>
    <property type="match status" value="1"/>
</dbReference>
<dbReference type="InterPro" id="IPR036322">
    <property type="entry name" value="WD40_repeat_dom_sf"/>
</dbReference>
<protein>
    <submittedName>
        <fullName evidence="11">Nucleolar protein 10</fullName>
    </submittedName>
</protein>
<feature type="compositionally biased region" description="Low complexity" evidence="7">
    <location>
        <begin position="924"/>
        <end position="933"/>
    </location>
</feature>
<sequence>MQVSDPNNVKIYNLSAGKSLPEWLSERKRRKLLKTNVDIRRRIELIQDFEMPGVSTSVRVSPDGQYVLATGIYKPRVRCYETDNLSMKFERCFDSEVVTFEVLSEDYSKVVFLQCDRYVEFHSGSGRYYRLRIPKFGRDMKYHAPSTDLFLVGATSDIYRLNLERGQFLQPFLSQGSELNSIAINPVHQLICVGTLEGKVEAWDPRMKLKIGTLDCAFNCISNERDTVLEGFPSITALNFQGPLTLGVGTHTGQILLYDIRADRPLRVKDHMYGLPIRDVRFHENHVLSMDSSVVKIWNKNDGSLFTCIESGEQTQFNNLCHIPDSGMMFIANENKKVLTYYIPSLGPAPKWCGFLDNLTEELEENIMDNVYDDYKFVTRQELEDLGLGHLIGTTLLRAYMHGFFMDVRLYRKAKSVSAPFEFEEFKKKKIREKIEQERTRGVQLNKLPQVNQELALKLMDEKQKAAETDSKKKKKKLQISANLLEDARFQGLFQNPDFQVDTTAEEYRLLTPVLTRLDKQRQKQLRKQLAAQELRPVKEEREGKASSDESSEEEEEEEEVEEEKRRRGNEENAKENNCDDYANKTGLLEAHIRQLEESLELERKLVQKERLISAKLQRQLSRKDLIQRDADRERRLRLDAENKLKLSMSEADKCKTKLSTVQAQFTRMEDTVRTMVQFKTKYEHVRHDKAVLTRAYENRLVRLQDTVTQLHAENQSLKRQVRNLEVTGFEQVQTALLERLDALEIENCNLRQESDTQRRKYEKCLDDVANQVVRAILSQKGLREEIASLRRKLRDTECANIALSSLLVPDHNSKTVLHHLGLHRNNTSASSGANSEPSVMWLPPSSTAIAPSDNGLGDSSTVKALPLPDTTLEDEEVSGESSVLRDEGYSTMSSDMQGIQETPRSRGLEDLVETQEAGVQGESSDSTSVLSTSSTQEKRYLTHLDSDIYLSVSLFLNPRHPRHSFPPSLHTLSHSNPHPVLPYYPPSIMRSLSDSHLCLNLAPALHTSLLMSDAWTSSLCTATEEDIESWVSGDWWDADYIQHWLRLDESAGGVPQQYDRAELEDWTMRGEDEGCLSPSRSDRLLISPSTYDSWSSSSTSDNSCSIDSLANSTTLGGCPGSGVNPDLTSSTHTLGVDFTRDFYRLVKFESTKSLSSTCSTNRDGEGGSSFLAKTNTSSSEDPTSSRKRTGSSVEQGGTTNPFNQHGKLLRLEVDSISGDDATLAQHQEPPNLATRELPNIATTDLPNLASILPNLEAIEQLSRIVDPGTYQQDGAQYQLGKHSHNSGQVFSNQDSDSRDGATSKTDANRGKTRERGCENGHETLVIENQTAQQFLQAQYDKDQCDASLDEYKYRNGTSQSYADSLNKHDLLIERSSTGNSEDTGCRNHTRNCSQYTEENKAQTSQLVNADSKEPTPLSMCQQDMVNSAQKTSKHSSKATTSKDLGVELTHTSSREPVFNWRVNNKENEEPLDSRVSNKDLVRSKLQCRSYKHIVSGGALLRNGELPYELLNSGVDAYENNPDSSRDIHRDFQTKDMPLQHEHMKYLTNGGLLPKSEGGIGHVKHGGLNAYEHLKHGDLIHAYENVKLQFTADGSLPQYESHNVDQLYGNVKWDTSSVDSNLDQLYGNGTSNVDGNVRWNDETCDKHDRRGVDNVDRMFGEMKERERDKGEEEEEEGEDTTTRRTLEI</sequence>
<feature type="region of interest" description="Disordered" evidence="7">
    <location>
        <begin position="1425"/>
        <end position="1447"/>
    </location>
</feature>
<feature type="compositionally biased region" description="Basic and acidic residues" evidence="7">
    <location>
        <begin position="1659"/>
        <end position="1670"/>
    </location>
</feature>
<feature type="compositionally biased region" description="Basic and acidic residues" evidence="7">
    <location>
        <begin position="536"/>
        <end position="548"/>
    </location>
</feature>
<feature type="region of interest" description="Disordered" evidence="7">
    <location>
        <begin position="1155"/>
        <end position="1207"/>
    </location>
</feature>
<dbReference type="GO" id="GO:0032040">
    <property type="term" value="C:small-subunit processome"/>
    <property type="evidence" value="ECO:0007669"/>
    <property type="project" value="TreeGrafter"/>
</dbReference>
<keyword evidence="4" id="KW-0677">Repeat</keyword>
<dbReference type="Pfam" id="PF23098">
    <property type="entry name" value="Beta-prop_NOL10_N"/>
    <property type="match status" value="1"/>
</dbReference>
<name>A0A8D9F978_9HEMI</name>
<dbReference type="Pfam" id="PF08159">
    <property type="entry name" value="NUC153"/>
    <property type="match status" value="1"/>
</dbReference>
<dbReference type="GO" id="GO:0000462">
    <property type="term" value="P:maturation of SSU-rRNA from tricistronic rRNA transcript (SSU-rRNA, 5.8S rRNA, LSU-rRNA)"/>
    <property type="evidence" value="ECO:0007669"/>
    <property type="project" value="TreeGrafter"/>
</dbReference>
<dbReference type="InterPro" id="IPR056550">
    <property type="entry name" value="NOL10_2nd"/>
</dbReference>
<feature type="compositionally biased region" description="Basic and acidic residues" evidence="7">
    <location>
        <begin position="1296"/>
        <end position="1317"/>
    </location>
</feature>
<feature type="compositionally biased region" description="Polar residues" evidence="7">
    <location>
        <begin position="1286"/>
        <end position="1295"/>
    </location>
</feature>
<feature type="domain" description="Nucleolar protein 10-like second" evidence="9">
    <location>
        <begin position="371"/>
        <end position="418"/>
    </location>
</feature>
<evidence type="ECO:0000256" key="6">
    <source>
        <dbReference type="SAM" id="Coils"/>
    </source>
</evidence>
<feature type="domain" description="NUC153" evidence="8">
    <location>
        <begin position="487"/>
        <end position="514"/>
    </location>
</feature>
<feature type="coiled-coil region" evidence="6">
    <location>
        <begin position="694"/>
        <end position="728"/>
    </location>
</feature>
<dbReference type="CDD" id="cd22249">
    <property type="entry name" value="UDM1_RNF168_RNF169-like"/>
    <property type="match status" value="1"/>
</dbReference>
<accession>A0A8D9F978</accession>
<feature type="region of interest" description="Disordered" evidence="7">
    <location>
        <begin position="1659"/>
        <end position="1688"/>
    </location>
</feature>
<evidence type="ECO:0000256" key="2">
    <source>
        <dbReference type="ARBA" id="ARBA00005264"/>
    </source>
</evidence>
<evidence type="ECO:0000259" key="8">
    <source>
        <dbReference type="Pfam" id="PF08159"/>
    </source>
</evidence>
<keyword evidence="6" id="KW-0175">Coiled coil</keyword>